<gene>
    <name evidence="2" type="ORF">AFE02nite_28460</name>
</gene>
<feature type="transmembrane region" description="Helical" evidence="1">
    <location>
        <begin position="29"/>
        <end position="49"/>
    </location>
</feature>
<keyword evidence="1" id="KW-0812">Transmembrane</keyword>
<sequence length="110" mass="11898">MRRQWWVALAFIAPPAAVAILVAAGNDWAGWAVYAVWLLLGVALVVRLVRRRRSGLADALAPVGGAGETYQGIMLGRPQIDPERLGPEDDVVPTVFVDLPERDPGDLTAR</sequence>
<reference evidence="2 3" key="1">
    <citation type="submission" date="2019-07" db="EMBL/GenBank/DDBJ databases">
        <title>Whole genome shotgun sequence of Actinotalea fermentans NBRC 105374.</title>
        <authorList>
            <person name="Hosoyama A."/>
            <person name="Uohara A."/>
            <person name="Ohji S."/>
            <person name="Ichikawa N."/>
        </authorList>
    </citation>
    <scope>NUCLEOTIDE SEQUENCE [LARGE SCALE GENOMIC DNA]</scope>
    <source>
        <strain evidence="2 3">NBRC 105374</strain>
    </source>
</reference>
<keyword evidence="3" id="KW-1185">Reference proteome</keyword>
<comment type="caution">
    <text evidence="2">The sequence shown here is derived from an EMBL/GenBank/DDBJ whole genome shotgun (WGS) entry which is preliminary data.</text>
</comment>
<keyword evidence="1" id="KW-0472">Membrane</keyword>
<dbReference type="Proteomes" id="UP000321484">
    <property type="component" value="Unassembled WGS sequence"/>
</dbReference>
<protein>
    <submittedName>
        <fullName evidence="2">Uncharacterized protein</fullName>
    </submittedName>
</protein>
<proteinExistence type="predicted"/>
<keyword evidence="1" id="KW-1133">Transmembrane helix</keyword>
<evidence type="ECO:0000313" key="2">
    <source>
        <dbReference type="EMBL" id="GEN81112.1"/>
    </source>
</evidence>
<organism evidence="2 3">
    <name type="scientific">Actinotalea fermentans</name>
    <dbReference type="NCBI Taxonomy" id="43671"/>
    <lineage>
        <taxon>Bacteria</taxon>
        <taxon>Bacillati</taxon>
        <taxon>Actinomycetota</taxon>
        <taxon>Actinomycetes</taxon>
        <taxon>Micrococcales</taxon>
        <taxon>Cellulomonadaceae</taxon>
        <taxon>Actinotalea</taxon>
    </lineage>
</organism>
<dbReference type="AlphaFoldDB" id="A0A511Z102"/>
<name>A0A511Z102_9CELL</name>
<evidence type="ECO:0000313" key="3">
    <source>
        <dbReference type="Proteomes" id="UP000321484"/>
    </source>
</evidence>
<accession>A0A511Z102</accession>
<evidence type="ECO:0000256" key="1">
    <source>
        <dbReference type="SAM" id="Phobius"/>
    </source>
</evidence>
<dbReference type="EMBL" id="BJYK01000009">
    <property type="protein sequence ID" value="GEN81112.1"/>
    <property type="molecule type" value="Genomic_DNA"/>
</dbReference>